<feature type="transmembrane region" description="Helical" evidence="1">
    <location>
        <begin position="113"/>
        <end position="134"/>
    </location>
</feature>
<dbReference type="RefSeq" id="WP_183509157.1">
    <property type="nucleotide sequence ID" value="NZ_BAABGK010000039.1"/>
</dbReference>
<feature type="transmembrane region" description="Helical" evidence="1">
    <location>
        <begin position="74"/>
        <end position="93"/>
    </location>
</feature>
<proteinExistence type="predicted"/>
<keyword evidence="1" id="KW-0472">Membrane</keyword>
<reference evidence="2 4" key="1">
    <citation type="submission" date="2020-08" db="EMBL/GenBank/DDBJ databases">
        <title>Sequencing the genomes of 1000 actinobacteria strains.</title>
        <authorList>
            <person name="Klenk H.-P."/>
        </authorList>
    </citation>
    <scope>NUCLEOTIDE SEQUENCE [LARGE SCALE GENOMIC DNA]</scope>
    <source>
        <strain evidence="2 4">DSM 22826</strain>
    </source>
</reference>
<dbReference type="EMBL" id="JACHVS010000002">
    <property type="protein sequence ID" value="MBB2996497.1"/>
    <property type="molecule type" value="Genomic_DNA"/>
</dbReference>
<dbReference type="Proteomes" id="UP000523000">
    <property type="component" value="Unassembled WGS sequence"/>
</dbReference>
<feature type="transmembrane region" description="Helical" evidence="1">
    <location>
        <begin position="49"/>
        <end position="67"/>
    </location>
</feature>
<evidence type="ECO:0000313" key="4">
    <source>
        <dbReference type="Proteomes" id="UP000523000"/>
    </source>
</evidence>
<keyword evidence="4" id="KW-1185">Reference proteome</keyword>
<evidence type="ECO:0000313" key="3">
    <source>
        <dbReference type="EMBL" id="MBB2996497.1"/>
    </source>
</evidence>
<protein>
    <submittedName>
        <fullName evidence="2">Uncharacterized protein</fullName>
    </submittedName>
</protein>
<sequence length="146" mass="15045">MPAPKPNQPVTRFRGTAIGILCALGAAVLAAVPGTILQAQLSYAGNVPLPWGALLALALAGSLMVWTGTWTKKIWVTALAGISTYVLVALFSTNSNNQLIVGSSYFDVIPGPALAGTIWVYGIVVATVVALLIVSRTLAGAKAQRS</sequence>
<accession>A0A839QH58</accession>
<evidence type="ECO:0000313" key="2">
    <source>
        <dbReference type="EMBL" id="MBB2993815.1"/>
    </source>
</evidence>
<comment type="caution">
    <text evidence="2">The sequence shown here is derived from an EMBL/GenBank/DDBJ whole genome shotgun (WGS) entry which is preliminary data.</text>
</comment>
<organism evidence="2 4">
    <name type="scientific">Paeniglutamicibacter cryotolerans</name>
    <dbReference type="NCBI Taxonomy" id="670079"/>
    <lineage>
        <taxon>Bacteria</taxon>
        <taxon>Bacillati</taxon>
        <taxon>Actinomycetota</taxon>
        <taxon>Actinomycetes</taxon>
        <taxon>Micrococcales</taxon>
        <taxon>Micrococcaceae</taxon>
        <taxon>Paeniglutamicibacter</taxon>
    </lineage>
</organism>
<evidence type="ECO:0000256" key="1">
    <source>
        <dbReference type="SAM" id="Phobius"/>
    </source>
</evidence>
<keyword evidence="1" id="KW-0812">Transmembrane</keyword>
<keyword evidence="1" id="KW-1133">Transmembrane helix</keyword>
<gene>
    <name evidence="2" type="ORF">E9229_000006</name>
    <name evidence="3" type="ORF">E9229_002744</name>
</gene>
<dbReference type="EMBL" id="JACHVS010000001">
    <property type="protein sequence ID" value="MBB2993815.1"/>
    <property type="molecule type" value="Genomic_DNA"/>
</dbReference>
<name>A0A839QH58_9MICC</name>
<dbReference type="AlphaFoldDB" id="A0A839QH58"/>